<gene>
    <name evidence="1" type="ordered locus">PMT_2821</name>
</gene>
<evidence type="ECO:0000313" key="1">
    <source>
        <dbReference type="EMBL" id="CAX32339.1"/>
    </source>
</evidence>
<accession>B9ESJ3</accession>
<dbReference type="HOGENOM" id="CLU_3383261_0_0_3"/>
<protein>
    <submittedName>
        <fullName evidence="1">Uncharacterized protein</fullName>
    </submittedName>
</protein>
<organism evidence="1 2">
    <name type="scientific">Prochlorococcus marinus (strain MIT 9313)</name>
    <dbReference type="NCBI Taxonomy" id="74547"/>
    <lineage>
        <taxon>Bacteria</taxon>
        <taxon>Bacillati</taxon>
        <taxon>Cyanobacteriota</taxon>
        <taxon>Cyanophyceae</taxon>
        <taxon>Synechococcales</taxon>
        <taxon>Prochlorococcaceae</taxon>
        <taxon>Prochlorococcus</taxon>
    </lineage>
</organism>
<name>B9ESJ3_PROMM</name>
<keyword evidence="2" id="KW-1185">Reference proteome</keyword>
<dbReference type="AlphaFoldDB" id="B9ESJ3"/>
<reference evidence="1 2" key="1">
    <citation type="journal article" date="2003" name="Nature">
        <title>Genome divergence in two Prochlorococcus ecotypes reflects oceanic niche differentiation.</title>
        <authorList>
            <person name="Rocap G."/>
            <person name="Larimer F.W."/>
            <person name="Lamerdin J.E."/>
            <person name="Malfatti S."/>
            <person name="Chain P."/>
            <person name="Ahlgren N.A."/>
            <person name="Arellano A."/>
            <person name="Coleman M."/>
            <person name="Hauser L."/>
            <person name="Hess W.R."/>
            <person name="Johnson Z.I."/>
            <person name="Land M.L."/>
            <person name="Lindell D."/>
            <person name="Post A.F."/>
            <person name="Regala W."/>
            <person name="Shah M."/>
            <person name="Shaw S.L."/>
            <person name="Steglich C."/>
            <person name="Sullivan M.B."/>
            <person name="Ting C.S."/>
            <person name="Tolonen A."/>
            <person name="Webb E.A."/>
            <person name="Zinser E.R."/>
            <person name="Chisholm S.W."/>
        </authorList>
    </citation>
    <scope>NUCLEOTIDE SEQUENCE [LARGE SCALE GENOMIC DNA]</scope>
    <source>
        <strain evidence="2">MIT 9313</strain>
    </source>
</reference>
<sequence length="36" mass="4096">MLMLFKLPVGRKNLGLVVQGNGSIRDSSFRGRCWRC</sequence>
<dbReference type="KEGG" id="pmt:PMT_2821"/>
<dbReference type="Proteomes" id="UP000001423">
    <property type="component" value="Chromosome"/>
</dbReference>
<evidence type="ECO:0000313" key="2">
    <source>
        <dbReference type="Proteomes" id="UP000001423"/>
    </source>
</evidence>
<dbReference type="EMBL" id="BX548175">
    <property type="protein sequence ID" value="CAX32339.1"/>
    <property type="molecule type" value="Genomic_DNA"/>
</dbReference>
<proteinExistence type="predicted"/>